<keyword evidence="2" id="KW-0540">Nuclease</keyword>
<dbReference type="EMBL" id="BIMW01000049">
    <property type="protein sequence ID" value="GCE92894.1"/>
    <property type="molecule type" value="Genomic_DNA"/>
</dbReference>
<feature type="domain" description="Type I restriction enzyme HindI endonuclease subunit-like C-terminal" evidence="1">
    <location>
        <begin position="5"/>
        <end position="115"/>
    </location>
</feature>
<proteinExistence type="predicted"/>
<dbReference type="GeneID" id="301685900"/>
<dbReference type="Proteomes" id="UP000326169">
    <property type="component" value="Unassembled WGS sequence"/>
</dbReference>
<comment type="caution">
    <text evidence="2">The sequence shown here is derived from an EMBL/GenBank/DDBJ whole genome shotgun (WGS) entry which is preliminary data.</text>
</comment>
<evidence type="ECO:0000313" key="3">
    <source>
        <dbReference type="Proteomes" id="UP000326169"/>
    </source>
</evidence>
<name>A0A5M3T0D0_LIMPL</name>
<dbReference type="Pfam" id="PF11867">
    <property type="entry name" value="T1RH-like_C"/>
    <property type="match status" value="1"/>
</dbReference>
<dbReference type="RefSeq" id="WP_014276150.1">
    <property type="nucleotide sequence ID" value="NZ_BIMW01000049.1"/>
</dbReference>
<reference evidence="2 3" key="1">
    <citation type="journal article" date="2019" name="J Genomics">
        <title>The Draft Genome of a Hydrogen-producing Cyanobacterium, Arthrospira platensis NIES-46.</title>
        <authorList>
            <person name="Suzuki S."/>
            <person name="Yamaguchi H."/>
            <person name="Kawachi M."/>
        </authorList>
    </citation>
    <scope>NUCLEOTIDE SEQUENCE [LARGE SCALE GENOMIC DNA]</scope>
    <source>
        <strain evidence="2 3">NIES-46</strain>
    </source>
</reference>
<keyword evidence="3" id="KW-1185">Reference proteome</keyword>
<dbReference type="InterPro" id="IPR021810">
    <property type="entry name" value="T1RH-like_C"/>
</dbReference>
<organism evidence="2 3">
    <name type="scientific">Limnospira platensis NIES-46</name>
    <dbReference type="NCBI Taxonomy" id="1236695"/>
    <lineage>
        <taxon>Bacteria</taxon>
        <taxon>Bacillati</taxon>
        <taxon>Cyanobacteriota</taxon>
        <taxon>Cyanophyceae</taxon>
        <taxon>Oscillatoriophycideae</taxon>
        <taxon>Oscillatoriales</taxon>
        <taxon>Sirenicapillariaceae</taxon>
        <taxon>Limnospira</taxon>
    </lineage>
</organism>
<evidence type="ECO:0000313" key="2">
    <source>
        <dbReference type="EMBL" id="GCE92894.1"/>
    </source>
</evidence>
<keyword evidence="2" id="KW-0378">Hydrolase</keyword>
<evidence type="ECO:0000259" key="1">
    <source>
        <dbReference type="Pfam" id="PF11867"/>
    </source>
</evidence>
<dbReference type="GO" id="GO:0004519">
    <property type="term" value="F:endonuclease activity"/>
    <property type="evidence" value="ECO:0007669"/>
    <property type="project" value="UniProtKB-KW"/>
</dbReference>
<sequence length="130" mass="14371">MQPAKFVSEVGFFQTIRAALVKSSATPGKSTAQKEFAAGQIINQAVVSTEIVDILRAAGLSSPDISIFSDDFLLEIQQMEKKNLALEALKRLLNDERRSRSRTNITEEKKFALALGKGDHSIPHQRHQHG</sequence>
<protein>
    <submittedName>
        <fullName evidence="2">Type I restriction-modification system endonuclease</fullName>
    </submittedName>
</protein>
<keyword evidence="2" id="KW-0255">Endonuclease</keyword>
<gene>
    <name evidence="2" type="ORF">NIES46_09380</name>
</gene>
<accession>A0A5M3T0D0</accession>